<reference evidence="4 5" key="1">
    <citation type="submission" date="2018-12" db="EMBL/GenBank/DDBJ databases">
        <title>Deinococcus radiophilus ATCC 27603 genome sequencing and assembly.</title>
        <authorList>
            <person name="Maclea K.S."/>
            <person name="Maynard C.R."/>
        </authorList>
    </citation>
    <scope>NUCLEOTIDE SEQUENCE [LARGE SCALE GENOMIC DNA]</scope>
    <source>
        <strain evidence="4 5">ATCC 27603</strain>
    </source>
</reference>
<dbReference type="Gene3D" id="3.40.190.10">
    <property type="entry name" value="Periplasmic binding protein-like II"/>
    <property type="match status" value="1"/>
</dbReference>
<dbReference type="Pfam" id="PF12793">
    <property type="entry name" value="SgrR_N"/>
    <property type="match status" value="1"/>
</dbReference>
<sequence length="585" mass="64652">MPALSPFKSLPSSPTPDWPWLTLRAVLVAEQGDQRCGRIRVPEVAALWGCSPKTARRILQRWQAAGRCHYVPGQGRGQWSQLTFMGQAEPEIRALAAALVQAGRLDEWSRLNTLGFPVSWTRPPEVGQLFGLHTSPAGQDRLRLLITRPLTSLDPLRSWVTLESWLLHQVFDGLTAQDVGSPLRPALAHHWEVSTDGLTWRFHLRKGVRFHHGRRLTAEDAAFTLRRVTAEAAWSLPGLADVTALDDWTLQLKLCRPDPLLPHRLAQTPLLIQPADAPAQGMELCGTGPFCFSAFAGGLRLRAFDGHYAGRPLLDEAEFFYAPPGTAGGVVELQGAEAIPPQTRTEVERGVQFLIWNARRPAAHDPALRLALAELHDVQTFWQETGRTAQPLATSFFPEFSAQRPARERSLERARRQLEDALLPVPPLTLYVLPYPEARAEAEWLVARAAALGLQISVEVFGLDDERQLDQHADLVLMGEVAGADTALSFWTAMHSPQLLFRRLLPATLLAEVEAALSGLGQDEQSQRAAITAAEGMLQVSGWVNLTHHRVKQASLSAGLRGAAPDIYGRVGLRGLWVNRWPLEN</sequence>
<dbReference type="InterPro" id="IPR025370">
    <property type="entry name" value="SgrR_HTH_N"/>
</dbReference>
<dbReference type="GO" id="GO:0003677">
    <property type="term" value="F:DNA binding"/>
    <property type="evidence" value="ECO:0007669"/>
    <property type="project" value="UniProtKB-KW"/>
</dbReference>
<dbReference type="EMBL" id="RXPE01000001">
    <property type="protein sequence ID" value="RTR30696.1"/>
    <property type="molecule type" value="Genomic_DNA"/>
</dbReference>
<name>A0A3S0IEF6_9DEIO</name>
<dbReference type="InterPro" id="IPR039424">
    <property type="entry name" value="SBP_5"/>
</dbReference>
<dbReference type="GO" id="GO:0015833">
    <property type="term" value="P:peptide transport"/>
    <property type="evidence" value="ECO:0007669"/>
    <property type="project" value="TreeGrafter"/>
</dbReference>
<dbReference type="Gene3D" id="3.10.105.10">
    <property type="entry name" value="Dipeptide-binding Protein, Domain 3"/>
    <property type="match status" value="1"/>
</dbReference>
<evidence type="ECO:0000259" key="2">
    <source>
        <dbReference type="Pfam" id="PF00496"/>
    </source>
</evidence>
<protein>
    <submittedName>
        <fullName evidence="4">SgrR family transcriptional regulator</fullName>
    </submittedName>
</protein>
<dbReference type="OrthoDB" id="5894719at2"/>
<keyword evidence="1" id="KW-0238">DNA-binding</keyword>
<accession>A0A3S0IEF6</accession>
<dbReference type="PANTHER" id="PTHR30290:SF72">
    <property type="entry name" value="HTH-TYPE TRANSCRIPTIONAL REGULATOR SGRR"/>
    <property type="match status" value="1"/>
</dbReference>
<evidence type="ECO:0000313" key="5">
    <source>
        <dbReference type="Proteomes" id="UP000277766"/>
    </source>
</evidence>
<dbReference type="InterPro" id="IPR000914">
    <property type="entry name" value="SBP_5_dom"/>
</dbReference>
<comment type="caution">
    <text evidence="4">The sequence shown here is derived from an EMBL/GenBank/DDBJ whole genome shotgun (WGS) entry which is preliminary data.</text>
</comment>
<gene>
    <name evidence="4" type="ORF">EJ104_00095</name>
</gene>
<organism evidence="4 5">
    <name type="scientific">Deinococcus radiophilus</name>
    <dbReference type="NCBI Taxonomy" id="32062"/>
    <lineage>
        <taxon>Bacteria</taxon>
        <taxon>Thermotogati</taxon>
        <taxon>Deinococcota</taxon>
        <taxon>Deinococci</taxon>
        <taxon>Deinococcales</taxon>
        <taxon>Deinococcaceae</taxon>
        <taxon>Deinococcus</taxon>
    </lineage>
</organism>
<dbReference type="GO" id="GO:1904680">
    <property type="term" value="F:peptide transmembrane transporter activity"/>
    <property type="evidence" value="ECO:0007669"/>
    <property type="project" value="TreeGrafter"/>
</dbReference>
<evidence type="ECO:0000256" key="1">
    <source>
        <dbReference type="ARBA" id="ARBA00023125"/>
    </source>
</evidence>
<proteinExistence type="predicted"/>
<feature type="domain" description="Solute-binding protein family 5" evidence="2">
    <location>
        <begin position="183"/>
        <end position="494"/>
    </location>
</feature>
<dbReference type="AlphaFoldDB" id="A0A3S0IEF6"/>
<dbReference type="SUPFAM" id="SSF53850">
    <property type="entry name" value="Periplasmic binding protein-like II"/>
    <property type="match status" value="1"/>
</dbReference>
<dbReference type="PANTHER" id="PTHR30290">
    <property type="entry name" value="PERIPLASMIC BINDING COMPONENT OF ABC TRANSPORTER"/>
    <property type="match status" value="1"/>
</dbReference>
<evidence type="ECO:0000313" key="4">
    <source>
        <dbReference type="EMBL" id="RTR30696.1"/>
    </source>
</evidence>
<dbReference type="Pfam" id="PF00496">
    <property type="entry name" value="SBP_bac_5"/>
    <property type="match status" value="1"/>
</dbReference>
<dbReference type="Proteomes" id="UP000277766">
    <property type="component" value="Unassembled WGS sequence"/>
</dbReference>
<evidence type="ECO:0000259" key="3">
    <source>
        <dbReference type="Pfam" id="PF12793"/>
    </source>
</evidence>
<dbReference type="RefSeq" id="WP_126350724.1">
    <property type="nucleotide sequence ID" value="NZ_CP086380.1"/>
</dbReference>
<keyword evidence="5" id="KW-1185">Reference proteome</keyword>
<feature type="domain" description="Transcriptional regulator SgrR N-terminal HTH" evidence="3">
    <location>
        <begin position="37"/>
        <end position="107"/>
    </location>
</feature>